<organism evidence="2 3">
    <name type="scientific">Rhodovastum atsumiense</name>
    <dbReference type="NCBI Taxonomy" id="504468"/>
    <lineage>
        <taxon>Bacteria</taxon>
        <taxon>Pseudomonadati</taxon>
        <taxon>Pseudomonadota</taxon>
        <taxon>Alphaproteobacteria</taxon>
        <taxon>Acetobacterales</taxon>
        <taxon>Acetobacteraceae</taxon>
        <taxon>Rhodovastum</taxon>
    </lineage>
</organism>
<dbReference type="PANTHER" id="PTHR36573">
    <property type="entry name" value="INTERMEMBRANE PHOSPHOLIPID TRANSPORT SYSTEM BINDING PROTEIN MLAC"/>
    <property type="match status" value="1"/>
</dbReference>
<sequence>MISTRSRPRPSIPMRPSAAFTGSTGNPRSRTRARTSGPPCRPGSSNRPSSKSTGPQNGAPSMLMRRTLILSAMAATAALALPPRQAGAQSPDRATAFIERTAAELQTVVNGPGSQAEKQAKLQAIVDRTVDVNEVARFCLGRFWRTATPEQQAEYLGLFRRVLMLNITGKIGEYQGVSVVVGKAMPREGAVAVSSTVNRPGNAPSKVDWLVNTDSSNPKIVDVIAEGTSLRLTQRSDYAAYLARNNNSVKALIDALRQQASQQG</sequence>
<dbReference type="InterPro" id="IPR042245">
    <property type="entry name" value="Tgt2/MlaC_sf"/>
</dbReference>
<accession>A0A5M6IZ78</accession>
<evidence type="ECO:0000313" key="3">
    <source>
        <dbReference type="Proteomes" id="UP000325255"/>
    </source>
</evidence>
<dbReference type="AlphaFoldDB" id="A0A5M6IZ78"/>
<evidence type="ECO:0000256" key="1">
    <source>
        <dbReference type="SAM" id="MobiDB-lite"/>
    </source>
</evidence>
<evidence type="ECO:0000313" key="2">
    <source>
        <dbReference type="EMBL" id="KAA5613603.1"/>
    </source>
</evidence>
<dbReference type="PANTHER" id="PTHR36573:SF1">
    <property type="entry name" value="INTERMEMBRANE PHOSPHOLIPID TRANSPORT SYSTEM BINDING PROTEIN MLAC"/>
    <property type="match status" value="1"/>
</dbReference>
<dbReference type="Gene3D" id="3.10.450.710">
    <property type="entry name" value="Tgt2/MlaC"/>
    <property type="match status" value="1"/>
</dbReference>
<dbReference type="EMBL" id="VWPK01000005">
    <property type="protein sequence ID" value="KAA5613603.1"/>
    <property type="molecule type" value="Genomic_DNA"/>
</dbReference>
<feature type="region of interest" description="Disordered" evidence="1">
    <location>
        <begin position="1"/>
        <end position="60"/>
    </location>
</feature>
<gene>
    <name evidence="2" type="ORF">F1189_04090</name>
</gene>
<reference evidence="2 3" key="1">
    <citation type="submission" date="2019-09" db="EMBL/GenBank/DDBJ databases">
        <title>Genome sequence of Rhodovastum atsumiense, a diverse member of the Acetobacteraceae family of non-sulfur purple photosynthetic bacteria.</title>
        <authorList>
            <person name="Meyer T."/>
            <person name="Kyndt J."/>
        </authorList>
    </citation>
    <scope>NUCLEOTIDE SEQUENCE [LARGE SCALE GENOMIC DNA]</scope>
    <source>
        <strain evidence="2 3">DSM 21279</strain>
    </source>
</reference>
<dbReference type="Proteomes" id="UP000325255">
    <property type="component" value="Unassembled WGS sequence"/>
</dbReference>
<comment type="caution">
    <text evidence="2">The sequence shown here is derived from an EMBL/GenBank/DDBJ whole genome shotgun (WGS) entry which is preliminary data.</text>
</comment>
<keyword evidence="3" id="KW-1185">Reference proteome</keyword>
<protein>
    <submittedName>
        <fullName evidence="2">ABC transporter substrate-binding protein</fullName>
    </submittedName>
</protein>
<dbReference type="InterPro" id="IPR008869">
    <property type="entry name" value="MlaC/ttg2D"/>
</dbReference>
<dbReference type="Pfam" id="PF05494">
    <property type="entry name" value="MlaC"/>
    <property type="match status" value="1"/>
</dbReference>
<feature type="compositionally biased region" description="Polar residues" evidence="1">
    <location>
        <begin position="43"/>
        <end position="59"/>
    </location>
</feature>
<proteinExistence type="predicted"/>
<dbReference type="OrthoDB" id="8099120at2"/>
<name>A0A5M6IZ78_9PROT</name>